<dbReference type="PANTHER" id="PTHR11926:SF906">
    <property type="entry name" value="UDP-GLYCOSYLTRANSFERASE 76C3-RELATED"/>
    <property type="match status" value="1"/>
</dbReference>
<evidence type="ECO:0000256" key="3">
    <source>
        <dbReference type="ARBA" id="ARBA00022679"/>
    </source>
</evidence>
<reference evidence="4 5" key="1">
    <citation type="submission" date="2024-04" db="EMBL/GenBank/DDBJ databases">
        <title>Genome assembly C_amara_ONT_v2.</title>
        <authorList>
            <person name="Yant L."/>
            <person name="Moore C."/>
            <person name="Slenker M."/>
        </authorList>
    </citation>
    <scope>NUCLEOTIDE SEQUENCE [LARGE SCALE GENOMIC DNA]</scope>
    <source>
        <tissue evidence="4">Leaf</tissue>
    </source>
</reference>
<accession>A0ABD0ZQT2</accession>
<evidence type="ECO:0000313" key="5">
    <source>
        <dbReference type="Proteomes" id="UP001558713"/>
    </source>
</evidence>
<protein>
    <submittedName>
        <fullName evidence="4">UDP-glycosyltransferase 76C4</fullName>
    </submittedName>
</protein>
<keyword evidence="3" id="KW-0808">Transferase</keyword>
<dbReference type="EMBL" id="JBANAX010000696">
    <property type="protein sequence ID" value="KAL1196991.1"/>
    <property type="molecule type" value="Genomic_DNA"/>
</dbReference>
<dbReference type="CDD" id="cd03784">
    <property type="entry name" value="GT1_Gtf-like"/>
    <property type="match status" value="1"/>
</dbReference>
<keyword evidence="5" id="KW-1185">Reference proteome</keyword>
<dbReference type="FunFam" id="3.40.50.2000:FF:000120">
    <property type="entry name" value="UDP-glycosyltransferase 76C1"/>
    <property type="match status" value="1"/>
</dbReference>
<comment type="caution">
    <text evidence="4">The sequence shown here is derived from an EMBL/GenBank/DDBJ whole genome shotgun (WGS) entry which is preliminary data.</text>
</comment>
<dbReference type="GO" id="GO:0035251">
    <property type="term" value="F:UDP-glucosyltransferase activity"/>
    <property type="evidence" value="ECO:0007669"/>
    <property type="project" value="UniProtKB-ARBA"/>
</dbReference>
<sequence length="456" mass="52150">MEKSNGLRVVLFPLPLQGCINPMIQLAKILHSRGFSITVIHTRFNAPKASNHPLFTFIQIPDGLSETETQTHNTKLLLTLLNRNCESPVRDCLTTLLQSADSETEEDKQRISCLIDDSGWIFTQPLAQSLNLPRFVLNTFKVSFFRNHFVLPQLRREMYLLSQDSEQEDLVEEFPPLRKKDLLRILGVETELLDQYLAMMLETTKASSGLIFMSCEELEQDSLRQAREDFKVPIFTIGPSHIHFPASSSSLLSPDETSISWLDKQEDKSVIYVSFGSIVTISESDLMEIAWGLRNSNQPFLWVVRVGLVAHGTEPIEAIPEELIERLNEKGKIVKWAPQQEVLKHRAIGGFLTHNGWNSTVESICEGVPMICLPFRWDQLLNARFVSEVWMVGIHLEGRIERNEIERAIRRLFLETEGEAIRERMKLLKDKVGMSVKQNGSAYRSLEHLIDYISSF</sequence>
<gene>
    <name evidence="4" type="ORF">V5N11_024788</name>
</gene>
<dbReference type="Proteomes" id="UP001558713">
    <property type="component" value="Unassembled WGS sequence"/>
</dbReference>
<dbReference type="Pfam" id="PF00201">
    <property type="entry name" value="UDPGT"/>
    <property type="match status" value="1"/>
</dbReference>
<dbReference type="AlphaFoldDB" id="A0ABD0ZQT2"/>
<keyword evidence="2" id="KW-0328">Glycosyltransferase</keyword>
<dbReference type="InterPro" id="IPR002213">
    <property type="entry name" value="UDP_glucos_trans"/>
</dbReference>
<proteinExistence type="inferred from homology"/>
<dbReference type="PANTHER" id="PTHR11926">
    <property type="entry name" value="GLUCOSYL/GLUCURONOSYL TRANSFERASES"/>
    <property type="match status" value="1"/>
</dbReference>
<dbReference type="FunFam" id="3.40.50.2000:FF:000040">
    <property type="entry name" value="UDP-glycosyltransferase 76C1"/>
    <property type="match status" value="1"/>
</dbReference>
<organism evidence="4 5">
    <name type="scientific">Cardamine amara subsp. amara</name>
    <dbReference type="NCBI Taxonomy" id="228776"/>
    <lineage>
        <taxon>Eukaryota</taxon>
        <taxon>Viridiplantae</taxon>
        <taxon>Streptophyta</taxon>
        <taxon>Embryophyta</taxon>
        <taxon>Tracheophyta</taxon>
        <taxon>Spermatophyta</taxon>
        <taxon>Magnoliopsida</taxon>
        <taxon>eudicotyledons</taxon>
        <taxon>Gunneridae</taxon>
        <taxon>Pentapetalae</taxon>
        <taxon>rosids</taxon>
        <taxon>malvids</taxon>
        <taxon>Brassicales</taxon>
        <taxon>Brassicaceae</taxon>
        <taxon>Cardamineae</taxon>
        <taxon>Cardamine</taxon>
    </lineage>
</organism>
<comment type="similarity">
    <text evidence="1">Belongs to the UDP-glycosyltransferase family.</text>
</comment>
<dbReference type="SUPFAM" id="SSF53756">
    <property type="entry name" value="UDP-Glycosyltransferase/glycogen phosphorylase"/>
    <property type="match status" value="1"/>
</dbReference>
<evidence type="ECO:0000256" key="2">
    <source>
        <dbReference type="ARBA" id="ARBA00022676"/>
    </source>
</evidence>
<name>A0ABD0ZQT2_CARAN</name>
<evidence type="ECO:0000313" key="4">
    <source>
        <dbReference type="EMBL" id="KAL1196991.1"/>
    </source>
</evidence>
<dbReference type="Gene3D" id="3.40.50.2000">
    <property type="entry name" value="Glycogen Phosphorylase B"/>
    <property type="match status" value="2"/>
</dbReference>
<evidence type="ECO:0000256" key="1">
    <source>
        <dbReference type="ARBA" id="ARBA00009995"/>
    </source>
</evidence>